<sequence length="129" mass="15142">MDNDYWTYAQSKNGEYPEHTSRGGKWLIFVSAYNLPTVWRKVKTAVEEGRLGGMAKAATKKLNSHSQNSDYKVICVYTYDWTDHQDVKRIREELRKVGIIRKISYKSDEDTERGIYRANSSEKISKYYE</sequence>
<dbReference type="PANTHER" id="PTHR31977:SF1">
    <property type="entry name" value="UPF0696 PROTEIN C11ORF68"/>
    <property type="match status" value="1"/>
</dbReference>
<dbReference type="PANTHER" id="PTHR31977">
    <property type="entry name" value="UPF0696 PROTEIN C11ORF68"/>
    <property type="match status" value="1"/>
</dbReference>
<evidence type="ECO:0008006" key="4">
    <source>
        <dbReference type="Google" id="ProtNLM"/>
    </source>
</evidence>
<dbReference type="EMBL" id="MFLY01000005">
    <property type="protein sequence ID" value="OGG73230.1"/>
    <property type="molecule type" value="Genomic_DNA"/>
</dbReference>
<accession>A0A1F6EHV4</accession>
<organism evidence="2 3">
    <name type="scientific">Candidatus Kaiserbacteria bacterium RIFCSPLOWO2_01_FULL_53_17</name>
    <dbReference type="NCBI Taxonomy" id="1798511"/>
    <lineage>
        <taxon>Bacteria</taxon>
        <taxon>Candidatus Kaiseribacteriota</taxon>
    </lineage>
</organism>
<dbReference type="SUPFAM" id="SSF55418">
    <property type="entry name" value="eIF4e-like"/>
    <property type="match status" value="1"/>
</dbReference>
<gene>
    <name evidence="2" type="ORF">A3A38_02455</name>
</gene>
<name>A0A1F6EHV4_9BACT</name>
<dbReference type="Proteomes" id="UP000177306">
    <property type="component" value="Unassembled WGS sequence"/>
</dbReference>
<protein>
    <recommendedName>
        <fullName evidence="4">DUF1917 domain-containing protein</fullName>
    </recommendedName>
</protein>
<evidence type="ECO:0000313" key="2">
    <source>
        <dbReference type="EMBL" id="OGG73230.1"/>
    </source>
</evidence>
<comment type="similarity">
    <text evidence="1">Belongs to the UPF0696 family.</text>
</comment>
<dbReference type="Gene3D" id="3.30.760.10">
    <property type="entry name" value="RNA Cap, Translation Initiation Factor Eif4e"/>
    <property type="match status" value="1"/>
</dbReference>
<dbReference type="Pfam" id="PF08939">
    <property type="entry name" value="Bles03"/>
    <property type="match status" value="1"/>
</dbReference>
<proteinExistence type="inferred from homology"/>
<evidence type="ECO:0000313" key="3">
    <source>
        <dbReference type="Proteomes" id="UP000177306"/>
    </source>
</evidence>
<evidence type="ECO:0000256" key="1">
    <source>
        <dbReference type="ARBA" id="ARBA00010568"/>
    </source>
</evidence>
<reference evidence="2 3" key="1">
    <citation type="journal article" date="2016" name="Nat. Commun.">
        <title>Thousands of microbial genomes shed light on interconnected biogeochemical processes in an aquifer system.</title>
        <authorList>
            <person name="Anantharaman K."/>
            <person name="Brown C.T."/>
            <person name="Hug L.A."/>
            <person name="Sharon I."/>
            <person name="Castelle C.J."/>
            <person name="Probst A.J."/>
            <person name="Thomas B.C."/>
            <person name="Singh A."/>
            <person name="Wilkins M.J."/>
            <person name="Karaoz U."/>
            <person name="Brodie E.L."/>
            <person name="Williams K.H."/>
            <person name="Hubbard S.S."/>
            <person name="Banfield J.F."/>
        </authorList>
    </citation>
    <scope>NUCLEOTIDE SEQUENCE [LARGE SCALE GENOMIC DNA]</scope>
</reference>
<dbReference type="AlphaFoldDB" id="A0A1F6EHV4"/>
<comment type="caution">
    <text evidence="2">The sequence shown here is derived from an EMBL/GenBank/DDBJ whole genome shotgun (WGS) entry which is preliminary data.</text>
</comment>
<dbReference type="InterPro" id="IPR015034">
    <property type="entry name" value="Bles03"/>
</dbReference>
<dbReference type="InterPro" id="IPR023398">
    <property type="entry name" value="TIF_eIF4e-like"/>
</dbReference>